<sequence length="236" mass="27582">MSNYITPSLNMPPYMLFPKFLLETSLNETARLVYMILLDRTRLSLQNQNYIDNYGHVYIYYTIINIAETIRKSEMTVKTALALLEDKELIKRVHQGVGLPNKIYVRMPMDSLPPERNISAIQTENFLHNRQKTVCLEERKLSGIKNDNNKNDILKMREQKGSARGSQKNVYISDEEYEALSAEFTECDEYIERLSLYMASTGKDYSSHAATVRKWILQDKPKKQERNYDCKEDESL</sequence>
<dbReference type="Proteomes" id="UP000824109">
    <property type="component" value="Unassembled WGS sequence"/>
</dbReference>
<evidence type="ECO:0000313" key="2">
    <source>
        <dbReference type="EMBL" id="HIU58114.1"/>
    </source>
</evidence>
<gene>
    <name evidence="2" type="ORF">IAA61_09945</name>
</gene>
<dbReference type="EMBL" id="DVNB01000100">
    <property type="protein sequence ID" value="HIU58114.1"/>
    <property type="molecule type" value="Genomic_DNA"/>
</dbReference>
<dbReference type="InterPro" id="IPR036390">
    <property type="entry name" value="WH_DNA-bd_sf"/>
</dbReference>
<dbReference type="Pfam" id="PF06970">
    <property type="entry name" value="RepA_N"/>
    <property type="match status" value="1"/>
</dbReference>
<feature type="domain" description="Replication initiator A N-terminal" evidence="1">
    <location>
        <begin position="14"/>
        <end position="78"/>
    </location>
</feature>
<reference evidence="2" key="2">
    <citation type="journal article" date="2021" name="PeerJ">
        <title>Extensive microbial diversity within the chicken gut microbiome revealed by metagenomics and culture.</title>
        <authorList>
            <person name="Gilroy R."/>
            <person name="Ravi A."/>
            <person name="Getino M."/>
            <person name="Pursley I."/>
            <person name="Horton D.L."/>
            <person name="Alikhan N.F."/>
            <person name="Baker D."/>
            <person name="Gharbi K."/>
            <person name="Hall N."/>
            <person name="Watson M."/>
            <person name="Adriaenssens E.M."/>
            <person name="Foster-Nyarko E."/>
            <person name="Jarju S."/>
            <person name="Secka A."/>
            <person name="Antonio M."/>
            <person name="Oren A."/>
            <person name="Chaudhuri R.R."/>
            <person name="La Ragione R."/>
            <person name="Hildebrand F."/>
            <person name="Pallen M.J."/>
        </authorList>
    </citation>
    <scope>NUCLEOTIDE SEQUENCE</scope>
    <source>
        <strain evidence="2">USAMLcec3-3695</strain>
    </source>
</reference>
<proteinExistence type="predicted"/>
<dbReference type="InterPro" id="IPR010724">
    <property type="entry name" value="RepA_N"/>
</dbReference>
<comment type="caution">
    <text evidence="2">The sequence shown here is derived from an EMBL/GenBank/DDBJ whole genome shotgun (WGS) entry which is preliminary data.</text>
</comment>
<protein>
    <submittedName>
        <fullName evidence="2">Replication initiator protein A</fullName>
    </submittedName>
</protein>
<dbReference type="SUPFAM" id="SSF46785">
    <property type="entry name" value="Winged helix' DNA-binding domain"/>
    <property type="match status" value="1"/>
</dbReference>
<evidence type="ECO:0000259" key="1">
    <source>
        <dbReference type="Pfam" id="PF06970"/>
    </source>
</evidence>
<organism evidence="2 3">
    <name type="scientific">Candidatus Ornithomonoglobus merdipullorum</name>
    <dbReference type="NCBI Taxonomy" id="2840895"/>
    <lineage>
        <taxon>Bacteria</taxon>
        <taxon>Bacillati</taxon>
        <taxon>Bacillota</taxon>
        <taxon>Clostridia</taxon>
        <taxon>Candidatus Ornithomonoglobus</taxon>
    </lineage>
</organism>
<accession>A0A9D1SF42</accession>
<dbReference type="AlphaFoldDB" id="A0A9D1SF42"/>
<name>A0A9D1SF42_9FIRM</name>
<reference evidence="2" key="1">
    <citation type="submission" date="2020-10" db="EMBL/GenBank/DDBJ databases">
        <authorList>
            <person name="Gilroy R."/>
        </authorList>
    </citation>
    <scope>NUCLEOTIDE SEQUENCE</scope>
    <source>
        <strain evidence="2">USAMLcec3-3695</strain>
    </source>
</reference>
<evidence type="ECO:0000313" key="3">
    <source>
        <dbReference type="Proteomes" id="UP000824109"/>
    </source>
</evidence>